<feature type="compositionally biased region" description="Low complexity" evidence="11">
    <location>
        <begin position="64"/>
        <end position="76"/>
    </location>
</feature>
<evidence type="ECO:0000256" key="3">
    <source>
        <dbReference type="ARBA" id="ARBA00022490"/>
    </source>
</evidence>
<dbReference type="InterPro" id="IPR000560">
    <property type="entry name" value="His_Pase_clade-2"/>
</dbReference>
<dbReference type="Gene3D" id="3.40.50.1240">
    <property type="entry name" value="Phosphoglycerate mutase-like"/>
    <property type="match status" value="1"/>
</dbReference>
<keyword evidence="3 10" id="KW-0963">Cytoplasm</keyword>
<comment type="subcellular location">
    <subcellularLocation>
        <location evidence="1 10">Cytoplasm</location>
        <location evidence="1 10">Cytosol</location>
    </subcellularLocation>
</comment>
<evidence type="ECO:0000256" key="9">
    <source>
        <dbReference type="ARBA" id="ARBA00034629"/>
    </source>
</evidence>
<gene>
    <name evidence="13" type="ORF">GBAR_LOCUS15687</name>
</gene>
<dbReference type="AlphaFoldDB" id="A0AA35SDF1"/>
<dbReference type="Gene3D" id="3.40.50.11950">
    <property type="match status" value="1"/>
</dbReference>
<name>A0AA35SDF1_GEOBA</name>
<keyword evidence="7 10" id="KW-0067">ATP-binding</keyword>
<proteinExistence type="inferred from homology"/>
<keyword evidence="6 10" id="KW-0418">Kinase</keyword>
<evidence type="ECO:0000256" key="7">
    <source>
        <dbReference type="ARBA" id="ARBA00022840"/>
    </source>
</evidence>
<dbReference type="Proteomes" id="UP001174909">
    <property type="component" value="Unassembled WGS sequence"/>
</dbReference>
<comment type="similarity">
    <text evidence="2 10">Belongs to the histidine acid phosphatase family. VIP1 subfamily.</text>
</comment>
<dbReference type="PANTHER" id="PTHR12750:SF9">
    <property type="entry name" value="INOSITOL HEXAKISPHOSPHATE AND DIPHOSPHOINOSITOL-PENTAKISPHOSPHATE KINASE"/>
    <property type="match status" value="1"/>
</dbReference>
<comment type="catalytic activity">
    <reaction evidence="9">
        <text>1D-myo-inositol hexakisphosphate + ATP = 1-diphospho-1D-myo-inositol 2,3,4,5,6-pentakisphosphate + ADP</text>
        <dbReference type="Rhea" id="RHEA:37459"/>
        <dbReference type="ChEBI" id="CHEBI:30616"/>
        <dbReference type="ChEBI" id="CHEBI:58130"/>
        <dbReference type="ChEBI" id="CHEBI:74946"/>
        <dbReference type="ChEBI" id="CHEBI:456216"/>
        <dbReference type="EC" id="2.7.4.24"/>
    </reaction>
    <physiologicalReaction direction="left-to-right" evidence="9">
        <dbReference type="Rhea" id="RHEA:37460"/>
    </physiologicalReaction>
</comment>
<evidence type="ECO:0000256" key="5">
    <source>
        <dbReference type="ARBA" id="ARBA00022741"/>
    </source>
</evidence>
<keyword evidence="4 10" id="KW-0808">Transferase</keyword>
<dbReference type="InterPro" id="IPR037446">
    <property type="entry name" value="His_Pase_VIP1"/>
</dbReference>
<dbReference type="CDD" id="cd07061">
    <property type="entry name" value="HP_HAP_like"/>
    <property type="match status" value="1"/>
</dbReference>
<evidence type="ECO:0000256" key="10">
    <source>
        <dbReference type="RuleBase" id="RU365032"/>
    </source>
</evidence>
<organism evidence="13 14">
    <name type="scientific">Geodia barretti</name>
    <name type="common">Barrett's horny sponge</name>
    <dbReference type="NCBI Taxonomy" id="519541"/>
    <lineage>
        <taxon>Eukaryota</taxon>
        <taxon>Metazoa</taxon>
        <taxon>Porifera</taxon>
        <taxon>Demospongiae</taxon>
        <taxon>Heteroscleromorpha</taxon>
        <taxon>Tetractinellida</taxon>
        <taxon>Astrophorina</taxon>
        <taxon>Geodiidae</taxon>
        <taxon>Geodia</taxon>
    </lineage>
</organism>
<evidence type="ECO:0000256" key="4">
    <source>
        <dbReference type="ARBA" id="ARBA00022679"/>
    </source>
</evidence>
<dbReference type="SUPFAM" id="SSF53254">
    <property type="entry name" value="Phosphoglycerate mutase-like"/>
    <property type="match status" value="1"/>
</dbReference>
<dbReference type="InterPro" id="IPR040557">
    <property type="entry name" value="VIP1_N"/>
</dbReference>
<dbReference type="GO" id="GO:0006020">
    <property type="term" value="P:inositol metabolic process"/>
    <property type="evidence" value="ECO:0007669"/>
    <property type="project" value="TreeGrafter"/>
</dbReference>
<dbReference type="InterPro" id="IPR029033">
    <property type="entry name" value="His_PPase_superfam"/>
</dbReference>
<dbReference type="PANTHER" id="PTHR12750">
    <property type="entry name" value="DIPHOSPHOINOSITOL PENTAKISPHOSPHATE KINASE"/>
    <property type="match status" value="1"/>
</dbReference>
<dbReference type="GO" id="GO:0000828">
    <property type="term" value="F:inositol hexakisphosphate kinase activity"/>
    <property type="evidence" value="ECO:0007669"/>
    <property type="project" value="UniProtKB-ARBA"/>
</dbReference>
<protein>
    <recommendedName>
        <fullName evidence="10">Inositol hexakisphosphate and diphosphoinositol-pentakisphosphate kinase</fullName>
        <ecNumber evidence="10">2.7.4.24</ecNumber>
    </recommendedName>
</protein>
<feature type="domain" description="VIP1 N-terminal" evidence="12">
    <location>
        <begin position="82"/>
        <end position="171"/>
    </location>
</feature>
<comment type="caution">
    <text evidence="13">The sequence shown here is derived from an EMBL/GenBank/DDBJ whole genome shotgun (WGS) entry which is preliminary data.</text>
</comment>
<sequence length="1104" mass="124068">MSAGGPKSRQGKASARGIWWDFSSGSASNRKLHRKPSCQESVDGERCREMSRSSTSPALGTARGSSPADSTSSSTSGKADQVVVGVCAMNSKTLAPPMQSILSRLQHYDYIKIVVFSDAIILKDRVEDWPLCDCLLAFFSEGFPLQKAVDYVRLRRPFVFNDLNIQFTLQDRSKVYDILKQSGIRVPRYAVLRRPNDELSEPTKDIIEVNGEAFHRPFVEKPLSAEDHNVHIYFPSDYGGGCQKLFRKIGNRSSSYCSESRVRRDGSYIYEEFLATDGVDVKVYTVGPDYAHAEARKCPSLDGIVQRDDKGLEKRFPVILTAEEKLMARQVSLAFKQTVCGFDLLRSNGKSYVCDVNGFSFVKKSEKYYDDCAQILLEIITSRFAPEYFPNIPPSVEYLAEDVPVPIPKTDNNKDQLRCVIGIIRHGDRTPKQKMKMIVSHKKFYQLFEEMNGYTTGHIKIKEPQKMQQLLDITRSLLEHPNGVQEEVHKLQQLKTVLEMYGYFSGINRKVQFKLVTHRPTPTSPKGQGLLLILKWGGELTAAGQRQAEELGRAFRCMYPGGEGEYASLPGSGFLRLHSTYRHDLKVYASDEGRVQMTAAAFTKGLLDLEGSLASVRTHLVKRDQHATDLLDTSNGADDIIRSVKEDLHLMMRSAEDFTEDSYKTLAPTRTDSILTAMRHVRNPRIACELLYQQIKSLTAEIRTKMVSQPNIHLYAGESLGVMLQRWSKLEKDFKGPNGQFDISKIPDIYDCVKYDLLHNRLMGLDRNNLHVLFDKAMYLADIVIPQEYGVTREEKLAMAEIICTPLLNKMQSDLHHVLSNESSDINHRLDPQLSKHIVISPSRHVRTRLYFTSESHIHCLINILRYSRLFGVNPDAEYSGWKKLSGTPELNFLSQIVILLYEDESQPKDSDSRYYIHLHIGSGVKARKQTLSEGVPFIDDDMNSPPSFVKRLPTLPTNRGSDSVVVSSATPPPSSRVVRKIASYPTLHYVATQPIAVVATPPHHRKSSIPFSGSGMSRDDSVLLKIPPDSPGRKLIIGYTNESLQTLGEPGLVMAAELSSTVEPLTHVATLPGHKFMDFLGQLKGLGKFTKSTPEPPNYQPHT</sequence>
<dbReference type="GO" id="GO:0032958">
    <property type="term" value="P:inositol phosphate biosynthetic process"/>
    <property type="evidence" value="ECO:0007669"/>
    <property type="project" value="TreeGrafter"/>
</dbReference>
<reference evidence="13" key="1">
    <citation type="submission" date="2023-03" db="EMBL/GenBank/DDBJ databases">
        <authorList>
            <person name="Steffen K."/>
            <person name="Cardenas P."/>
        </authorList>
    </citation>
    <scope>NUCLEOTIDE SEQUENCE</scope>
</reference>
<evidence type="ECO:0000256" key="8">
    <source>
        <dbReference type="ARBA" id="ARBA00033696"/>
    </source>
</evidence>
<dbReference type="SUPFAM" id="SSF56059">
    <property type="entry name" value="Glutathione synthetase ATP-binding domain-like"/>
    <property type="match status" value="1"/>
</dbReference>
<accession>A0AA35SDF1</accession>
<comment type="function">
    <text evidence="10">Bifunctional inositol kinase that acts in concert with the IP6K kinases to synthesize the diphosphate group-containing inositol pyrophosphates diphosphoinositol pentakisphosphate, PP-InsP5, and bis-diphosphoinositol tetrakisphosphate, (PP)2-InsP4. PP-InsP5 and (PP)2-InsP4, also respectively called InsP7 and InsP8, may regulate a variety of cellular processes, including apoptosis, vesicle trafficking, cytoskeletal dynamics, and exocytosis. Phosphorylates inositol hexakisphosphate (InsP6).</text>
</comment>
<dbReference type="GO" id="GO:0005524">
    <property type="term" value="F:ATP binding"/>
    <property type="evidence" value="ECO:0007669"/>
    <property type="project" value="UniProtKB-KW"/>
</dbReference>
<evidence type="ECO:0000256" key="6">
    <source>
        <dbReference type="ARBA" id="ARBA00022777"/>
    </source>
</evidence>
<keyword evidence="14" id="KW-1185">Reference proteome</keyword>
<dbReference type="EMBL" id="CASHTH010002277">
    <property type="protein sequence ID" value="CAI8027409.1"/>
    <property type="molecule type" value="Genomic_DNA"/>
</dbReference>
<dbReference type="EC" id="2.7.4.24" evidence="10"/>
<evidence type="ECO:0000256" key="11">
    <source>
        <dbReference type="SAM" id="MobiDB-lite"/>
    </source>
</evidence>
<evidence type="ECO:0000259" key="12">
    <source>
        <dbReference type="Pfam" id="PF18086"/>
    </source>
</evidence>
<dbReference type="Pfam" id="PF00328">
    <property type="entry name" value="His_Phos_2"/>
    <property type="match status" value="1"/>
</dbReference>
<comment type="catalytic activity">
    <reaction evidence="8">
        <text>5-diphospho-1D-myo-inositol 1,2,3,4,6-pentakisphosphate + ATP + H(+) = 1,5-bis(diphospho)-1D-myo-inositol 2,3,4,6-tetrakisphosphate + ADP</text>
        <dbReference type="Rhea" id="RHEA:10276"/>
        <dbReference type="ChEBI" id="CHEBI:15378"/>
        <dbReference type="ChEBI" id="CHEBI:30616"/>
        <dbReference type="ChEBI" id="CHEBI:58628"/>
        <dbReference type="ChEBI" id="CHEBI:77983"/>
        <dbReference type="ChEBI" id="CHEBI:456216"/>
        <dbReference type="EC" id="2.7.4.24"/>
    </reaction>
    <physiologicalReaction direction="left-to-right" evidence="8">
        <dbReference type="Rhea" id="RHEA:10277"/>
    </physiologicalReaction>
</comment>
<dbReference type="FunFam" id="3.30.470.20:FF:000003">
    <property type="entry name" value="Inositol hexakisphosphate and diphosphoinositol-pentakisphosphate kinase"/>
    <property type="match status" value="1"/>
</dbReference>
<evidence type="ECO:0000256" key="2">
    <source>
        <dbReference type="ARBA" id="ARBA00005609"/>
    </source>
</evidence>
<dbReference type="Gene3D" id="3.30.470.20">
    <property type="entry name" value="ATP-grasp fold, B domain"/>
    <property type="match status" value="1"/>
</dbReference>
<keyword evidence="5 10" id="KW-0547">Nucleotide-binding</keyword>
<feature type="region of interest" description="Disordered" evidence="11">
    <location>
        <begin position="26"/>
        <end position="76"/>
    </location>
</feature>
<evidence type="ECO:0000313" key="14">
    <source>
        <dbReference type="Proteomes" id="UP001174909"/>
    </source>
</evidence>
<dbReference type="Pfam" id="PF18086">
    <property type="entry name" value="PPIP5K2_N"/>
    <property type="match status" value="1"/>
</dbReference>
<evidence type="ECO:0000256" key="1">
    <source>
        <dbReference type="ARBA" id="ARBA00004514"/>
    </source>
</evidence>
<evidence type="ECO:0000313" key="13">
    <source>
        <dbReference type="EMBL" id="CAI8027409.1"/>
    </source>
</evidence>
<dbReference type="GO" id="GO:0033857">
    <property type="term" value="F:5-diphosphoinositol pentakisphosphate 1-kinase activity"/>
    <property type="evidence" value="ECO:0007669"/>
    <property type="project" value="TreeGrafter"/>
</dbReference>
<dbReference type="GO" id="GO:0005829">
    <property type="term" value="C:cytosol"/>
    <property type="evidence" value="ECO:0007669"/>
    <property type="project" value="UniProtKB-SubCell"/>
</dbReference>